<dbReference type="InterPro" id="IPR029069">
    <property type="entry name" value="HotDog_dom_sf"/>
</dbReference>
<comment type="caution">
    <text evidence="2">The sequence shown here is derived from an EMBL/GenBank/DDBJ whole genome shotgun (WGS) entry which is preliminary data.</text>
</comment>
<dbReference type="GO" id="GO:0005739">
    <property type="term" value="C:mitochondrion"/>
    <property type="evidence" value="ECO:0007669"/>
    <property type="project" value="TreeGrafter"/>
</dbReference>
<name>A0AAE0N9G4_9PEZI</name>
<feature type="region of interest" description="Disordered" evidence="1">
    <location>
        <begin position="373"/>
        <end position="400"/>
    </location>
</feature>
<proteinExistence type="predicted"/>
<gene>
    <name evidence="2" type="ORF">B0H63DRAFT_269836</name>
</gene>
<dbReference type="AlphaFoldDB" id="A0AAE0N9G4"/>
<dbReference type="PANTHER" id="PTHR28152">
    <property type="entry name" value="HYDROXYACYL-THIOESTER DEHYDRATASE TYPE 2, MITOCHONDRIAL"/>
    <property type="match status" value="1"/>
</dbReference>
<dbReference type="InterPro" id="IPR052741">
    <property type="entry name" value="Mitochondrial_HTD2"/>
</dbReference>
<dbReference type="Proteomes" id="UP001285441">
    <property type="component" value="Unassembled WGS sequence"/>
</dbReference>
<feature type="compositionally biased region" description="Acidic residues" evidence="1">
    <location>
        <begin position="373"/>
        <end position="386"/>
    </location>
</feature>
<dbReference type="Gene3D" id="3.10.129.10">
    <property type="entry name" value="Hotdog Thioesterase"/>
    <property type="match status" value="1"/>
</dbReference>
<feature type="region of interest" description="Disordered" evidence="1">
    <location>
        <begin position="220"/>
        <end position="275"/>
    </location>
</feature>
<dbReference type="PANTHER" id="PTHR28152:SF1">
    <property type="entry name" value="HYDROXYACYL-THIOESTER DEHYDRATASE TYPE 2, MITOCHONDRIAL"/>
    <property type="match status" value="1"/>
</dbReference>
<evidence type="ECO:0008006" key="4">
    <source>
        <dbReference type="Google" id="ProtNLM"/>
    </source>
</evidence>
<evidence type="ECO:0000256" key="1">
    <source>
        <dbReference type="SAM" id="MobiDB-lite"/>
    </source>
</evidence>
<keyword evidence="3" id="KW-1185">Reference proteome</keyword>
<accession>A0AAE0N9G4</accession>
<evidence type="ECO:0000313" key="3">
    <source>
        <dbReference type="Proteomes" id="UP001285441"/>
    </source>
</evidence>
<protein>
    <recommendedName>
        <fullName evidence="4">MaoC-like domain-containing protein</fullName>
    </recommendedName>
</protein>
<evidence type="ECO:0000313" key="2">
    <source>
        <dbReference type="EMBL" id="KAK3375180.1"/>
    </source>
</evidence>
<reference evidence="2" key="2">
    <citation type="submission" date="2023-06" db="EMBL/GenBank/DDBJ databases">
        <authorList>
            <consortium name="Lawrence Berkeley National Laboratory"/>
            <person name="Haridas S."/>
            <person name="Hensen N."/>
            <person name="Bonometti L."/>
            <person name="Westerberg I."/>
            <person name="Brannstrom I.O."/>
            <person name="Guillou S."/>
            <person name="Cros-Aarteil S."/>
            <person name="Calhoun S."/>
            <person name="Kuo A."/>
            <person name="Mondo S."/>
            <person name="Pangilinan J."/>
            <person name="Riley R."/>
            <person name="LaButti K."/>
            <person name="Andreopoulos B."/>
            <person name="Lipzen A."/>
            <person name="Chen C."/>
            <person name="Yanf M."/>
            <person name="Daum C."/>
            <person name="Ng V."/>
            <person name="Clum A."/>
            <person name="Steindorff A."/>
            <person name="Ohm R."/>
            <person name="Martin F."/>
            <person name="Silar P."/>
            <person name="Natvig D."/>
            <person name="Lalanne C."/>
            <person name="Gautier V."/>
            <person name="Ament-velasquez S.L."/>
            <person name="Kruys A."/>
            <person name="Hutchinson M.I."/>
            <person name="Powell A.J."/>
            <person name="Barry K."/>
            <person name="Miller A.N."/>
            <person name="Grigoriev I.V."/>
            <person name="Debuchy R."/>
            <person name="Gladieux P."/>
            <person name="Thoren M.H."/>
            <person name="Johannesson H."/>
        </authorList>
    </citation>
    <scope>NUCLEOTIDE SEQUENCE</scope>
    <source>
        <strain evidence="2">CBS 232.78</strain>
    </source>
</reference>
<dbReference type="GO" id="GO:0019171">
    <property type="term" value="F:(3R)-hydroxyacyl-[acyl-carrier-protein] dehydratase activity"/>
    <property type="evidence" value="ECO:0007669"/>
    <property type="project" value="TreeGrafter"/>
</dbReference>
<reference evidence="2" key="1">
    <citation type="journal article" date="2023" name="Mol. Phylogenet. Evol.">
        <title>Genome-scale phylogeny and comparative genomics of the fungal order Sordariales.</title>
        <authorList>
            <person name="Hensen N."/>
            <person name="Bonometti L."/>
            <person name="Westerberg I."/>
            <person name="Brannstrom I.O."/>
            <person name="Guillou S."/>
            <person name="Cros-Aarteil S."/>
            <person name="Calhoun S."/>
            <person name="Haridas S."/>
            <person name="Kuo A."/>
            <person name="Mondo S."/>
            <person name="Pangilinan J."/>
            <person name="Riley R."/>
            <person name="LaButti K."/>
            <person name="Andreopoulos B."/>
            <person name="Lipzen A."/>
            <person name="Chen C."/>
            <person name="Yan M."/>
            <person name="Daum C."/>
            <person name="Ng V."/>
            <person name="Clum A."/>
            <person name="Steindorff A."/>
            <person name="Ohm R.A."/>
            <person name="Martin F."/>
            <person name="Silar P."/>
            <person name="Natvig D.O."/>
            <person name="Lalanne C."/>
            <person name="Gautier V."/>
            <person name="Ament-Velasquez S.L."/>
            <person name="Kruys A."/>
            <person name="Hutchinson M.I."/>
            <person name="Powell A.J."/>
            <person name="Barry K."/>
            <person name="Miller A.N."/>
            <person name="Grigoriev I.V."/>
            <person name="Debuchy R."/>
            <person name="Gladieux P."/>
            <person name="Hiltunen Thoren M."/>
            <person name="Johannesson H."/>
        </authorList>
    </citation>
    <scope>NUCLEOTIDE SEQUENCE</scope>
    <source>
        <strain evidence="2">CBS 232.78</strain>
    </source>
</reference>
<feature type="compositionally biased region" description="Low complexity" evidence="1">
    <location>
        <begin position="254"/>
        <end position="271"/>
    </location>
</feature>
<organism evidence="2 3">
    <name type="scientific">Podospora didyma</name>
    <dbReference type="NCBI Taxonomy" id="330526"/>
    <lineage>
        <taxon>Eukaryota</taxon>
        <taxon>Fungi</taxon>
        <taxon>Dikarya</taxon>
        <taxon>Ascomycota</taxon>
        <taxon>Pezizomycotina</taxon>
        <taxon>Sordariomycetes</taxon>
        <taxon>Sordariomycetidae</taxon>
        <taxon>Sordariales</taxon>
        <taxon>Podosporaceae</taxon>
        <taxon>Podospora</taxon>
    </lineage>
</organism>
<sequence>MRLAATQARRSLGISGTRHGIHYHAAAETNDEYMRRARQRILSRKAKVIIDTLSPMHSHLLDLALHSYLPPQHAQHTNGLPGLWSSADELALPQGHHLVYFPLQAQHRGDLIGDGADSDHCPGAPYVRRMWAAGSMTFDDDWPNAFRLDGRRVCCVETLGEPYMATNGGSNSGDETVFVEVTRRYGLVRDNHHPSGDQDAAEAISQPGGAIIHEVRKLAFKRKPPPPPPPNLTAPQRITTPFPRTDSPNQEQPSSSSSSSSSIAADTSTSSRETSFKLTPDPLLLFQFSALTYNAHAIHLDPEYARAVEGYPERLVHGPLTVVLVMALLRSTLAAKTKTGGSERWFVQNIRYRNLRPLFVGQELTVRLREDLSAQDDDDDDDDDDAAAAAGEEKKKKRKKKMVIWIEGPDGKPAVKGTSVAVLRTRDKARKML</sequence>
<dbReference type="EMBL" id="JAULSW010000007">
    <property type="protein sequence ID" value="KAK3375180.1"/>
    <property type="molecule type" value="Genomic_DNA"/>
</dbReference>
<dbReference type="SUPFAM" id="SSF54637">
    <property type="entry name" value="Thioesterase/thiol ester dehydrase-isomerase"/>
    <property type="match status" value="1"/>
</dbReference>